<dbReference type="InterPro" id="IPR036116">
    <property type="entry name" value="FN3_sf"/>
</dbReference>
<protein>
    <recommendedName>
        <fullName evidence="5">Ig-like domain-containing protein</fullName>
    </recommendedName>
</protein>
<feature type="domain" description="Fibronectin type-III" evidence="2">
    <location>
        <begin position="155"/>
        <end position="247"/>
    </location>
</feature>
<dbReference type="PROSITE" id="PS50835">
    <property type="entry name" value="IG_LIKE"/>
    <property type="match status" value="1"/>
</dbReference>
<evidence type="ECO:0000313" key="4">
    <source>
        <dbReference type="Proteomes" id="UP000299102"/>
    </source>
</evidence>
<dbReference type="PROSITE" id="PS50853">
    <property type="entry name" value="FN3"/>
    <property type="match status" value="1"/>
</dbReference>
<proteinExistence type="predicted"/>
<dbReference type="STRING" id="151549.A0A4C1SVZ0"/>
<dbReference type="InterPro" id="IPR036179">
    <property type="entry name" value="Ig-like_dom_sf"/>
</dbReference>
<accession>A0A4C1SVZ0</accession>
<evidence type="ECO:0000313" key="3">
    <source>
        <dbReference type="EMBL" id="GBP05211.1"/>
    </source>
</evidence>
<sequence length="255" mass="28448">MDQNEFLLLYRLILLSFDPDHGHILDVHSGPVVGSSSCPAFHSNAGLDTDLASLGVAPTCRPGQMTEFEVGRGEIARIPCEVEANPTQLNYTWRVDTGNGAHEIPQEHTQNEGGRSVLRYLPRTEADFGILYCWGQNNVGIQTEPCQYQLIPAGIPDKLTNCSLTNLTSMSFIIECTEAYDGGLPQEFMIEVFNENQKLVNTIINRTPHFRVSGLDGGKLYKLRMFAFNKKGKSTPTMLRERTLEPPKRRTGIYA</sequence>
<dbReference type="PANTHER" id="PTHR23278:SF19">
    <property type="entry name" value="OBSCURIN"/>
    <property type="match status" value="1"/>
</dbReference>
<gene>
    <name evidence="3" type="ORF">EVAR_70230_1</name>
</gene>
<dbReference type="EMBL" id="BGZK01003875">
    <property type="protein sequence ID" value="GBP05211.1"/>
    <property type="molecule type" value="Genomic_DNA"/>
</dbReference>
<evidence type="ECO:0000259" key="2">
    <source>
        <dbReference type="PROSITE" id="PS50853"/>
    </source>
</evidence>
<keyword evidence="4" id="KW-1185">Reference proteome</keyword>
<dbReference type="Proteomes" id="UP000299102">
    <property type="component" value="Unassembled WGS sequence"/>
</dbReference>
<reference evidence="3 4" key="1">
    <citation type="journal article" date="2019" name="Commun. Biol.">
        <title>The bagworm genome reveals a unique fibroin gene that provides high tensile strength.</title>
        <authorList>
            <person name="Kono N."/>
            <person name="Nakamura H."/>
            <person name="Ohtoshi R."/>
            <person name="Tomita M."/>
            <person name="Numata K."/>
            <person name="Arakawa K."/>
        </authorList>
    </citation>
    <scope>NUCLEOTIDE SEQUENCE [LARGE SCALE GENOMIC DNA]</scope>
</reference>
<dbReference type="AlphaFoldDB" id="A0A4C1SVZ0"/>
<evidence type="ECO:0008006" key="5">
    <source>
        <dbReference type="Google" id="ProtNLM"/>
    </source>
</evidence>
<evidence type="ECO:0000259" key="1">
    <source>
        <dbReference type="PROSITE" id="PS50835"/>
    </source>
</evidence>
<dbReference type="SUPFAM" id="SSF48726">
    <property type="entry name" value="Immunoglobulin"/>
    <property type="match status" value="1"/>
</dbReference>
<dbReference type="Gene3D" id="2.60.40.10">
    <property type="entry name" value="Immunoglobulins"/>
    <property type="match status" value="2"/>
</dbReference>
<name>A0A4C1SVZ0_EUMVA</name>
<dbReference type="OrthoDB" id="5843397at2759"/>
<dbReference type="InterPro" id="IPR007110">
    <property type="entry name" value="Ig-like_dom"/>
</dbReference>
<dbReference type="InterPro" id="IPR003961">
    <property type="entry name" value="FN3_dom"/>
</dbReference>
<feature type="domain" description="Ig-like" evidence="1">
    <location>
        <begin position="58"/>
        <end position="133"/>
    </location>
</feature>
<organism evidence="3 4">
    <name type="scientific">Eumeta variegata</name>
    <name type="common">Bagworm moth</name>
    <name type="synonym">Eumeta japonica</name>
    <dbReference type="NCBI Taxonomy" id="151549"/>
    <lineage>
        <taxon>Eukaryota</taxon>
        <taxon>Metazoa</taxon>
        <taxon>Ecdysozoa</taxon>
        <taxon>Arthropoda</taxon>
        <taxon>Hexapoda</taxon>
        <taxon>Insecta</taxon>
        <taxon>Pterygota</taxon>
        <taxon>Neoptera</taxon>
        <taxon>Endopterygota</taxon>
        <taxon>Lepidoptera</taxon>
        <taxon>Glossata</taxon>
        <taxon>Ditrysia</taxon>
        <taxon>Tineoidea</taxon>
        <taxon>Psychidae</taxon>
        <taxon>Oiketicinae</taxon>
        <taxon>Eumeta</taxon>
    </lineage>
</organism>
<dbReference type="PANTHER" id="PTHR23278">
    <property type="entry name" value="SIDESTEP PROTEIN"/>
    <property type="match status" value="1"/>
</dbReference>
<dbReference type="CDD" id="cd00063">
    <property type="entry name" value="FN3"/>
    <property type="match status" value="1"/>
</dbReference>
<dbReference type="SUPFAM" id="SSF49265">
    <property type="entry name" value="Fibronectin type III"/>
    <property type="match status" value="1"/>
</dbReference>
<comment type="caution">
    <text evidence="3">The sequence shown here is derived from an EMBL/GenBank/DDBJ whole genome shotgun (WGS) entry which is preliminary data.</text>
</comment>
<dbReference type="InterPro" id="IPR013783">
    <property type="entry name" value="Ig-like_fold"/>
</dbReference>